<dbReference type="AlphaFoldDB" id="A0A0E9RTU5"/>
<reference evidence="2" key="2">
    <citation type="journal article" date="2015" name="Fish Shellfish Immunol.">
        <title>Early steps in the European eel (Anguilla anguilla)-Vibrio vulnificus interaction in the gills: Role of the RtxA13 toxin.</title>
        <authorList>
            <person name="Callol A."/>
            <person name="Pajuelo D."/>
            <person name="Ebbesson L."/>
            <person name="Teles M."/>
            <person name="MacKenzie S."/>
            <person name="Amaro C."/>
        </authorList>
    </citation>
    <scope>NUCLEOTIDE SEQUENCE</scope>
</reference>
<evidence type="ECO:0008006" key="3">
    <source>
        <dbReference type="Google" id="ProtNLM"/>
    </source>
</evidence>
<sequence>MMKIFTCRLSRHSKRERNIYYFFLVMVAIITWQNTIIAAVPTSNSLQITRQTFSVI</sequence>
<keyword evidence="1" id="KW-1133">Transmembrane helix</keyword>
<evidence type="ECO:0000256" key="1">
    <source>
        <dbReference type="SAM" id="Phobius"/>
    </source>
</evidence>
<dbReference type="EMBL" id="GBXM01076036">
    <property type="protein sequence ID" value="JAH32541.1"/>
    <property type="molecule type" value="Transcribed_RNA"/>
</dbReference>
<evidence type="ECO:0000313" key="2">
    <source>
        <dbReference type="EMBL" id="JAH32541.1"/>
    </source>
</evidence>
<reference evidence="2" key="1">
    <citation type="submission" date="2014-11" db="EMBL/GenBank/DDBJ databases">
        <authorList>
            <person name="Amaro Gonzalez C."/>
        </authorList>
    </citation>
    <scope>NUCLEOTIDE SEQUENCE</scope>
</reference>
<name>A0A0E9RTU5_ANGAN</name>
<keyword evidence="1" id="KW-0812">Transmembrane</keyword>
<keyword evidence="1" id="KW-0472">Membrane</keyword>
<proteinExistence type="predicted"/>
<organism evidence="2">
    <name type="scientific">Anguilla anguilla</name>
    <name type="common">European freshwater eel</name>
    <name type="synonym">Muraena anguilla</name>
    <dbReference type="NCBI Taxonomy" id="7936"/>
    <lineage>
        <taxon>Eukaryota</taxon>
        <taxon>Metazoa</taxon>
        <taxon>Chordata</taxon>
        <taxon>Craniata</taxon>
        <taxon>Vertebrata</taxon>
        <taxon>Euteleostomi</taxon>
        <taxon>Actinopterygii</taxon>
        <taxon>Neopterygii</taxon>
        <taxon>Teleostei</taxon>
        <taxon>Anguilliformes</taxon>
        <taxon>Anguillidae</taxon>
        <taxon>Anguilla</taxon>
    </lineage>
</organism>
<accession>A0A0E9RTU5</accession>
<feature type="transmembrane region" description="Helical" evidence="1">
    <location>
        <begin position="20"/>
        <end position="40"/>
    </location>
</feature>
<protein>
    <recommendedName>
        <fullName evidence="3">G-protein coupled receptors family 1 profile domain-containing protein</fullName>
    </recommendedName>
</protein>